<dbReference type="PRINTS" id="PR00507">
    <property type="entry name" value="N12N6MTFRASE"/>
</dbReference>
<evidence type="ECO:0000256" key="1">
    <source>
        <dbReference type="ARBA" id="ARBA00006594"/>
    </source>
</evidence>
<dbReference type="PANTHER" id="PTHR42998">
    <property type="entry name" value="TYPE I RESTRICTION ENZYME HINDVIIP M PROTEIN-RELATED"/>
    <property type="match status" value="1"/>
</dbReference>
<dbReference type="Gene3D" id="1.20.1260.30">
    <property type="match status" value="1"/>
</dbReference>
<dbReference type="RefSeq" id="WP_168887202.1">
    <property type="nucleotide sequence ID" value="NZ_JABAHY010000005.1"/>
</dbReference>
<dbReference type="GO" id="GO:0009307">
    <property type="term" value="P:DNA restriction-modification system"/>
    <property type="evidence" value="ECO:0007669"/>
    <property type="project" value="UniProtKB-KW"/>
</dbReference>
<sequence>MGTTTPQGTTDTAATGSKSRARKPKKADTKTLEQRLWDAADLLRGNQEPSEYKHVVLGLIFLKYISDRFTERRDQLEVELRTEGIPAEQIPHFLEHRDEYTSHHVFWVPEHARWKYLQDQAKTPAIGELVDAAMDLIEKENSTLRGVLPRNYAREGLDQGRLGQLVDLVGNIGFTSTDDHGSDDVLGRVYEYFLGQFAGKETGKDAGAFYTPRSVVKTLVEMLEPYAGRVFDPACGSGGMFVQSTEFVKAHGGQQTDISIYGQEYTHTTWKLAKMNLAIRGIEADLGTKSADSFAEDLHPDLKADFVIANPPFNQDDWFHPKLADDPRWQYGLPPKGNSNFAWVQHFIHHLAPNGTAGIVLANGSLSSKSGGEGDIRQRLVEADLVDCVVAMPDRLFFNTGIPVSLWFFSKNRHGNGRRERKGEVLFIDARKLGRMESRKLRVLDDDDVAKISDTYHAWRNKNGKYDDVPGFVKAVSLEEIEKHDFVLTPGRYVGAEAVEDDDEPIQEKIERLTSELYAEFDRGRELEQTIRERLGDLK</sequence>
<keyword evidence="6" id="KW-0680">Restriction system</keyword>
<dbReference type="InterPro" id="IPR002052">
    <property type="entry name" value="DNA_methylase_N6_adenine_CS"/>
</dbReference>
<evidence type="ECO:0000313" key="12">
    <source>
        <dbReference type="Proteomes" id="UP000523139"/>
    </source>
</evidence>
<dbReference type="InterPro" id="IPR038333">
    <property type="entry name" value="T1MK-like_N_sf"/>
</dbReference>
<dbReference type="InterPro" id="IPR052916">
    <property type="entry name" value="Type-I_RE_MTase_Subunit"/>
</dbReference>
<dbReference type="Proteomes" id="UP000523139">
    <property type="component" value="Unassembled WGS sequence"/>
</dbReference>
<dbReference type="SUPFAM" id="SSF53335">
    <property type="entry name" value="S-adenosyl-L-methionine-dependent methyltransferases"/>
    <property type="match status" value="1"/>
</dbReference>
<evidence type="ECO:0000259" key="9">
    <source>
        <dbReference type="Pfam" id="PF02384"/>
    </source>
</evidence>
<comment type="caution">
    <text evidence="11">The sequence shown here is derived from an EMBL/GenBank/DDBJ whole genome shotgun (WGS) entry which is preliminary data.</text>
</comment>
<dbReference type="EC" id="2.1.1.72" evidence="2"/>
<evidence type="ECO:0000256" key="4">
    <source>
        <dbReference type="ARBA" id="ARBA00022679"/>
    </source>
</evidence>
<feature type="region of interest" description="Disordered" evidence="8">
    <location>
        <begin position="1"/>
        <end position="30"/>
    </location>
</feature>
<evidence type="ECO:0000313" key="11">
    <source>
        <dbReference type="EMBL" id="NLS09699.1"/>
    </source>
</evidence>
<evidence type="ECO:0000256" key="3">
    <source>
        <dbReference type="ARBA" id="ARBA00022603"/>
    </source>
</evidence>
<comment type="catalytic activity">
    <reaction evidence="7">
        <text>a 2'-deoxyadenosine in DNA + S-adenosyl-L-methionine = an N(6)-methyl-2'-deoxyadenosine in DNA + S-adenosyl-L-homocysteine + H(+)</text>
        <dbReference type="Rhea" id="RHEA:15197"/>
        <dbReference type="Rhea" id="RHEA-COMP:12418"/>
        <dbReference type="Rhea" id="RHEA-COMP:12419"/>
        <dbReference type="ChEBI" id="CHEBI:15378"/>
        <dbReference type="ChEBI" id="CHEBI:57856"/>
        <dbReference type="ChEBI" id="CHEBI:59789"/>
        <dbReference type="ChEBI" id="CHEBI:90615"/>
        <dbReference type="ChEBI" id="CHEBI:90616"/>
        <dbReference type="EC" id="2.1.1.72"/>
    </reaction>
</comment>
<dbReference type="GO" id="GO:0008170">
    <property type="term" value="F:N-methyltransferase activity"/>
    <property type="evidence" value="ECO:0007669"/>
    <property type="project" value="InterPro"/>
</dbReference>
<evidence type="ECO:0000256" key="8">
    <source>
        <dbReference type="SAM" id="MobiDB-lite"/>
    </source>
</evidence>
<accession>A0A7X8YDK6</accession>
<dbReference type="Pfam" id="PF12161">
    <property type="entry name" value="HsdM_N"/>
    <property type="match status" value="1"/>
</dbReference>
<dbReference type="InterPro" id="IPR003356">
    <property type="entry name" value="DNA_methylase_A-5"/>
</dbReference>
<evidence type="ECO:0000256" key="6">
    <source>
        <dbReference type="ARBA" id="ARBA00022747"/>
    </source>
</evidence>
<feature type="domain" description="DNA methylase adenine-specific" evidence="9">
    <location>
        <begin position="182"/>
        <end position="502"/>
    </location>
</feature>
<proteinExistence type="inferred from homology"/>
<comment type="similarity">
    <text evidence="1">Belongs to the N(4)/N(6)-methyltransferase family.</text>
</comment>
<dbReference type="InterPro" id="IPR022749">
    <property type="entry name" value="D12N6_MeTrfase_N"/>
</dbReference>
<name>A0A7X8YDK6_9MICC</name>
<dbReference type="Gene3D" id="3.40.50.150">
    <property type="entry name" value="Vaccinia Virus protein VP39"/>
    <property type="match status" value="1"/>
</dbReference>
<dbReference type="EMBL" id="JABAHY010000005">
    <property type="protein sequence ID" value="NLS09699.1"/>
    <property type="molecule type" value="Genomic_DNA"/>
</dbReference>
<dbReference type="AlphaFoldDB" id="A0A7X8YDK6"/>
<keyword evidence="3 11" id="KW-0489">Methyltransferase</keyword>
<dbReference type="GO" id="GO:0009007">
    <property type="term" value="F:site-specific DNA-methyltransferase (adenine-specific) activity"/>
    <property type="evidence" value="ECO:0007669"/>
    <property type="project" value="UniProtKB-EC"/>
</dbReference>
<evidence type="ECO:0000256" key="2">
    <source>
        <dbReference type="ARBA" id="ARBA00011900"/>
    </source>
</evidence>
<organism evidence="11 12">
    <name type="scientific">Nesterenkonia sedimenti</name>
    <dbReference type="NCBI Taxonomy" id="1463632"/>
    <lineage>
        <taxon>Bacteria</taxon>
        <taxon>Bacillati</taxon>
        <taxon>Actinomycetota</taxon>
        <taxon>Actinomycetes</taxon>
        <taxon>Micrococcales</taxon>
        <taxon>Micrococcaceae</taxon>
        <taxon>Nesterenkonia</taxon>
    </lineage>
</organism>
<feature type="domain" description="N6 adenine-specific DNA methyltransferase N-terminal" evidence="10">
    <location>
        <begin position="32"/>
        <end position="168"/>
    </location>
</feature>
<dbReference type="InterPro" id="IPR029063">
    <property type="entry name" value="SAM-dependent_MTases_sf"/>
</dbReference>
<keyword evidence="4 11" id="KW-0808">Transferase</keyword>
<dbReference type="GO" id="GO:0003677">
    <property type="term" value="F:DNA binding"/>
    <property type="evidence" value="ECO:0007669"/>
    <property type="project" value="InterPro"/>
</dbReference>
<feature type="compositionally biased region" description="Low complexity" evidence="8">
    <location>
        <begin position="1"/>
        <end position="16"/>
    </location>
</feature>
<evidence type="ECO:0000259" key="10">
    <source>
        <dbReference type="Pfam" id="PF12161"/>
    </source>
</evidence>
<dbReference type="Pfam" id="PF02384">
    <property type="entry name" value="N6_Mtase"/>
    <property type="match status" value="1"/>
</dbReference>
<dbReference type="PANTHER" id="PTHR42998:SF1">
    <property type="entry name" value="TYPE I RESTRICTION ENZYME HINDI METHYLASE SUBUNIT"/>
    <property type="match status" value="1"/>
</dbReference>
<keyword evidence="5" id="KW-0949">S-adenosyl-L-methionine</keyword>
<keyword evidence="12" id="KW-1185">Reference proteome</keyword>
<dbReference type="PROSITE" id="PS00092">
    <property type="entry name" value="N6_MTASE"/>
    <property type="match status" value="1"/>
</dbReference>
<gene>
    <name evidence="11" type="ORF">HGQ17_06705</name>
</gene>
<evidence type="ECO:0000256" key="7">
    <source>
        <dbReference type="ARBA" id="ARBA00047942"/>
    </source>
</evidence>
<dbReference type="GO" id="GO:0032259">
    <property type="term" value="P:methylation"/>
    <property type="evidence" value="ECO:0007669"/>
    <property type="project" value="UniProtKB-KW"/>
</dbReference>
<evidence type="ECO:0000256" key="5">
    <source>
        <dbReference type="ARBA" id="ARBA00022691"/>
    </source>
</evidence>
<protein>
    <recommendedName>
        <fullName evidence="2">site-specific DNA-methyltransferase (adenine-specific)</fullName>
        <ecNumber evidence="2">2.1.1.72</ecNumber>
    </recommendedName>
</protein>
<reference evidence="11 12" key="1">
    <citation type="submission" date="2020-04" db="EMBL/GenBank/DDBJ databases">
        <title>Nesterenkonia sp. nov., isolated from marine sediment.</title>
        <authorList>
            <person name="Zhang G."/>
        </authorList>
    </citation>
    <scope>NUCLEOTIDE SEQUENCE [LARGE SCALE GENOMIC DNA]</scope>
    <source>
        <strain evidence="11 12">MY13</strain>
    </source>
</reference>